<evidence type="ECO:0000256" key="2">
    <source>
        <dbReference type="ARBA" id="ARBA00022729"/>
    </source>
</evidence>
<organism evidence="4 5">
    <name type="scientific">Desulfonema limicola</name>
    <dbReference type="NCBI Taxonomy" id="45656"/>
    <lineage>
        <taxon>Bacteria</taxon>
        <taxon>Pseudomonadati</taxon>
        <taxon>Thermodesulfobacteriota</taxon>
        <taxon>Desulfobacteria</taxon>
        <taxon>Desulfobacterales</taxon>
        <taxon>Desulfococcaceae</taxon>
        <taxon>Desulfonema</taxon>
    </lineage>
</organism>
<dbReference type="EMBL" id="CP061799">
    <property type="protein sequence ID" value="QTA78142.1"/>
    <property type="molecule type" value="Genomic_DNA"/>
</dbReference>
<comment type="similarity">
    <text evidence="1">Belongs to the leucine-binding protein family.</text>
</comment>
<dbReference type="InterPro" id="IPR028082">
    <property type="entry name" value="Peripla_BP_I"/>
</dbReference>
<dbReference type="Gene3D" id="3.40.50.2300">
    <property type="match status" value="2"/>
</dbReference>
<gene>
    <name evidence="4" type="ORF">dnl_03570</name>
</gene>
<dbReference type="CDD" id="cd06342">
    <property type="entry name" value="PBP1_ABC_LIVBP-like"/>
    <property type="match status" value="1"/>
</dbReference>
<proteinExistence type="inferred from homology"/>
<feature type="domain" description="Leucine-binding protein" evidence="3">
    <location>
        <begin position="44"/>
        <end position="376"/>
    </location>
</feature>
<accession>A0A975B3J7</accession>
<evidence type="ECO:0000313" key="5">
    <source>
        <dbReference type="Proteomes" id="UP000663720"/>
    </source>
</evidence>
<dbReference type="Proteomes" id="UP000663720">
    <property type="component" value="Chromosome"/>
</dbReference>
<dbReference type="PANTHER" id="PTHR47151">
    <property type="entry name" value="LEU/ILE/VAL-BINDING ABC TRANSPORTER SUBUNIT"/>
    <property type="match status" value="1"/>
</dbReference>
<dbReference type="KEGG" id="dli:dnl_03570"/>
<reference evidence="4" key="1">
    <citation type="journal article" date="2021" name="Microb. Physiol.">
        <title>Proteogenomic Insights into the Physiology of Marine, Sulfate-Reducing, Filamentous Desulfonema limicola and Desulfonema magnum.</title>
        <authorList>
            <person name="Schnaars V."/>
            <person name="Wohlbrand L."/>
            <person name="Scheve S."/>
            <person name="Hinrichs C."/>
            <person name="Reinhardt R."/>
            <person name="Rabus R."/>
        </authorList>
    </citation>
    <scope>NUCLEOTIDE SEQUENCE</scope>
    <source>
        <strain evidence="4">5ac10</strain>
    </source>
</reference>
<protein>
    <submittedName>
        <fullName evidence="4">ABC transporter, substrate-binding protein</fullName>
    </submittedName>
</protein>
<evidence type="ECO:0000256" key="1">
    <source>
        <dbReference type="ARBA" id="ARBA00010062"/>
    </source>
</evidence>
<sequence>MKKYIFLLLLISVISIITILALKKNSLYKCKDSIGCVTIGPGQPVTFAVIQALTGKVAFLGYEQIRGIELAVLHRKGQILSHPIKLQKENSFCTYEGGTVAALKAAADPNIAAVFGTTCSGAAIIAAKIISEAGMVMISGNNSAPSLTSSSGNQGSDWYPGYFRTSFNDDLSGKAAAIFAFNHLNIKKAALINDGDVYTKGLTQGFGYTFEQLGGNIVLDTSINKGDENMIPVLEAAAASGAELLFFPLFQPEGDYMVHQSKNVSGFENITLMGNGALLTSTFINSVKSKGTGMYFVGPGLSSEPDYKYLEAEYKKIYQENPPTNYYTYAYDAANLLFNAVSAVAETEKDGTLHIPRAKLREAMYATKNMQGVSGILNCDQFGDCGSARFNIMRLDNPELGIEGLKSNIIYTFIP</sequence>
<keyword evidence="5" id="KW-1185">Reference proteome</keyword>
<name>A0A975B3J7_9BACT</name>
<dbReference type="AlphaFoldDB" id="A0A975B3J7"/>
<dbReference type="Pfam" id="PF13458">
    <property type="entry name" value="Peripla_BP_6"/>
    <property type="match status" value="1"/>
</dbReference>
<dbReference type="InterPro" id="IPR028081">
    <property type="entry name" value="Leu-bd"/>
</dbReference>
<dbReference type="PANTHER" id="PTHR47151:SF2">
    <property type="entry name" value="AMINO ACID BINDING PROTEIN"/>
    <property type="match status" value="1"/>
</dbReference>
<dbReference type="SUPFAM" id="SSF53822">
    <property type="entry name" value="Periplasmic binding protein-like I"/>
    <property type="match status" value="1"/>
</dbReference>
<dbReference type="RefSeq" id="WP_207690039.1">
    <property type="nucleotide sequence ID" value="NZ_CP061799.1"/>
</dbReference>
<keyword evidence="2" id="KW-0732">Signal</keyword>
<evidence type="ECO:0000259" key="3">
    <source>
        <dbReference type="Pfam" id="PF13458"/>
    </source>
</evidence>
<evidence type="ECO:0000313" key="4">
    <source>
        <dbReference type="EMBL" id="QTA78142.1"/>
    </source>
</evidence>